<evidence type="ECO:0000259" key="8">
    <source>
        <dbReference type="Pfam" id="PF16134"/>
    </source>
</evidence>
<dbReference type="GO" id="GO:0097185">
    <property type="term" value="P:cellular response to azide"/>
    <property type="evidence" value="ECO:0007669"/>
    <property type="project" value="EnsemblFungi"/>
</dbReference>
<feature type="domain" description="THO complex subunitTHOC2 N-terminal" evidence="7">
    <location>
        <begin position="659"/>
        <end position="733"/>
    </location>
</feature>
<feature type="compositionally biased region" description="Basic and acidic residues" evidence="5">
    <location>
        <begin position="1383"/>
        <end position="1393"/>
    </location>
</feature>
<gene>
    <name evidence="9" type="ORF">AO440_003005</name>
</gene>
<reference evidence="9 10" key="1">
    <citation type="submission" date="2015-10" db="EMBL/GenBank/DDBJ databases">
        <title>Draft genomes sequences of Candida glabrata isolates 1A, 1B, 2A, 2B, 3A and 3B.</title>
        <authorList>
            <person name="Haavelsrud O.E."/>
            <person name="Gaustad P."/>
        </authorList>
    </citation>
    <scope>NUCLEOTIDE SEQUENCE [LARGE SCALE GENOMIC DNA]</scope>
    <source>
        <strain evidence="9">910700640</strain>
    </source>
</reference>
<dbReference type="GO" id="GO:0006283">
    <property type="term" value="P:transcription-coupled nucleotide-excision repair"/>
    <property type="evidence" value="ECO:0007669"/>
    <property type="project" value="EnsemblFungi"/>
</dbReference>
<feature type="compositionally biased region" description="Polar residues" evidence="5">
    <location>
        <begin position="1559"/>
        <end position="1568"/>
    </location>
</feature>
<evidence type="ECO:0000256" key="5">
    <source>
        <dbReference type="SAM" id="MobiDB-lite"/>
    </source>
</evidence>
<comment type="subcellular location">
    <subcellularLocation>
        <location evidence="1">Nucleus</location>
    </subcellularLocation>
</comment>
<comment type="caution">
    <text evidence="9">The sequence shown here is derived from an EMBL/GenBank/DDBJ whole genome shotgun (WGS) entry which is preliminary data.</text>
</comment>
<dbReference type="GO" id="GO:0003729">
    <property type="term" value="F:mRNA binding"/>
    <property type="evidence" value="ECO:0007669"/>
    <property type="project" value="TreeGrafter"/>
</dbReference>
<name>A0A0W0E829_CANGB</name>
<dbReference type="VEuPathDB" id="FungiDB:CAGL0J05654g"/>
<feature type="domain" description="THO complex subunitTHOC2 C-terminal" evidence="6">
    <location>
        <begin position="941"/>
        <end position="1104"/>
    </location>
</feature>
<feature type="compositionally biased region" description="Basic and acidic residues" evidence="5">
    <location>
        <begin position="366"/>
        <end position="375"/>
    </location>
</feature>
<feature type="domain" description="THO complex subunit 2 N-terminal" evidence="8">
    <location>
        <begin position="26"/>
        <end position="657"/>
    </location>
</feature>
<evidence type="ECO:0000259" key="7">
    <source>
        <dbReference type="Pfam" id="PF11732"/>
    </source>
</evidence>
<dbReference type="GO" id="GO:0000446">
    <property type="term" value="C:nucleoplasmic THO complex"/>
    <property type="evidence" value="ECO:0007669"/>
    <property type="project" value="EnsemblFungi"/>
</dbReference>
<feature type="compositionally biased region" description="Polar residues" evidence="5">
    <location>
        <begin position="1516"/>
        <end position="1532"/>
    </location>
</feature>
<dbReference type="GO" id="GO:0000445">
    <property type="term" value="C:THO complex part of transcription export complex"/>
    <property type="evidence" value="ECO:0007669"/>
    <property type="project" value="EnsemblFungi"/>
</dbReference>
<evidence type="ECO:0000256" key="2">
    <source>
        <dbReference type="ARBA" id="ARBA00007857"/>
    </source>
</evidence>
<dbReference type="Pfam" id="PF11262">
    <property type="entry name" value="Tho2"/>
    <property type="match status" value="2"/>
</dbReference>
<dbReference type="GO" id="GO:2001209">
    <property type="term" value="P:positive regulation of transcription elongation by RNA polymerase I"/>
    <property type="evidence" value="ECO:0007669"/>
    <property type="project" value="EnsemblFungi"/>
</dbReference>
<accession>A0A0W0E829</accession>
<evidence type="ECO:0000256" key="3">
    <source>
        <dbReference type="ARBA" id="ARBA00019596"/>
    </source>
</evidence>
<sequence length="1568" mass="181500">MTNVLGRLKRLSGQVNDNYFTTRTILTDDFVSSWNSKSEELIDNYKKLDNDSERKEWLRSFFMDVIRLLKLSEDNNSLQIDTLSELIKLVYNATPSFKQTIGEVFAAVVNTYCPKSVVDKVLRLITLTPILRTEVYKYSWLSTKLMTNDQKILTKHLLKKNRYEIKKYNLIYENPIGFTQITSLLNVLVLDPYAHQKIPYFVSQLYQIMGKYSLDPLRTLDVMITFFAEHVTLHYKLILDFLKCTNYWPRDTQLANPDEIMSLNHGGNKTAAKLITVRLNSFFQLAVEGKSISSFEDNYLNLSCLLIKEGFVNFSNIWSNLSPLSEEFKSTLDDYMKKLELESTKGLDNPLAMASALTNEDDEADNKELDNKDSDTTMTGTEEEDKELEEAQKRNFEAAVLNHGKLKLLIKLLAHGTYAPTLWAISEFPEISHLDTDIPILFSKLFEIQIENLYESMSFRWRNTPAIISGLKKLENGLLSSKPRLYETIYSDDTNECVELNTKRKFYYQDWSSGLPRIADINELVDVCHQYFKYFDVSLGCNSSLIIKLCRIVSAKLRGTEVDGTDQSQTLELAINYTRKFLLPIVGVMSENSTLGSEIFNLLKEFPLEKRYFMYNEMLTKTSQDNLLVKIGFNKAEREAKSILKSLSTDNIETGSRKFARLLSSNPLATLLPTIKQIENYDKVSELIIFTTKFLNQFGYDVLQYILLLRLTYSRPIMQDDGINQSMWVQRLAVFIAGLVKSCPQMDISELITYIIKQLHVGSSIAITIMKELISTVAGIRDLNHVSRERLILINSSRPLQKYGHKLIFDVRNENKSLGMKLMTLFQNQDAVSEIIVLLYNLNLNINQQDLHYKILSSKCDEMNTLLWSYIELVKYSNTHDNFPKYVYPFERLINEFHISTPWAFHIWRDYFKEEDEISGDLSNFSSYEKIDFPELSASNFDRSFFLTFWRLSLLHVQFDKNLYNTRKKEIESEIVPGLTNRQKNQKVGEKKEIMSSCITHEHIFIKTKKYLCENSSSWGNSLDLDNQHIFIKFCIVPRILFSPSDALFTSRFLIETFDNELLFSLMDTFIKSRMMHALIFCSTISEAANLGIFFADLFEYLEKARISGKLTDDLTATLYNWHDVLVEESIILLKERNYMSIRNGIEFLRNVSDIFPVVDIHIKLCCQALRDILEAETREDIKLPTNALLGHLNSKLKSSIRKSEYCQLTEDEKLLEEKYNEELNEIKDYETSQENEKKQAELRAKIEENKQKRLEAEKQKAELQKQQQVESSRETRVSEAKLKQKGQSHTWRLTKLFRVMDDVCYFISRNELNRAINLIEDDSEVWNIKHAIKNKGSLGSFRNNIFEIFGRYFKSLILYPQNSDFQVRMDELKAATKYLDRKSNDVEPEKSSRYGGSVKVPPGASAKSEDLRGRSTTPSGPASDKNKQSSNQFRQAPGRNTYNNDRQHSGHSYKTGKDDKEKTPQQRSQLQFPDRPTQGRNDHQIAGQKRGYQSQQKDSHDDHASKRFRKEDSSRMSYTDRNNRSFNQNLASRFGGPTNKNSNASSDHKPTALPQGPKGSSGSRYQR</sequence>
<dbReference type="Proteomes" id="UP000054886">
    <property type="component" value="Unassembled WGS sequence"/>
</dbReference>
<evidence type="ECO:0000256" key="4">
    <source>
        <dbReference type="ARBA" id="ARBA00023242"/>
    </source>
</evidence>
<dbReference type="GO" id="GO:0034063">
    <property type="term" value="P:stress granule assembly"/>
    <property type="evidence" value="ECO:0007669"/>
    <property type="project" value="EnsemblFungi"/>
</dbReference>
<dbReference type="VEuPathDB" id="FungiDB:B1J91_J05654g"/>
<dbReference type="VEuPathDB" id="FungiDB:GWK60_J05445"/>
<feature type="region of interest" description="Disordered" evidence="5">
    <location>
        <begin position="357"/>
        <end position="383"/>
    </location>
</feature>
<dbReference type="GO" id="GO:0031124">
    <property type="term" value="P:mRNA 3'-end processing"/>
    <property type="evidence" value="ECO:0007669"/>
    <property type="project" value="EnsemblFungi"/>
</dbReference>
<dbReference type="GO" id="GO:0006368">
    <property type="term" value="P:transcription elongation by RNA polymerase II"/>
    <property type="evidence" value="ECO:0007669"/>
    <property type="project" value="EnsemblFungi"/>
</dbReference>
<protein>
    <recommendedName>
        <fullName evidence="3">THO complex subunit 2</fullName>
    </recommendedName>
</protein>
<feature type="region of interest" description="Disordered" evidence="5">
    <location>
        <begin position="1383"/>
        <end position="1568"/>
    </location>
</feature>
<dbReference type="GO" id="GO:0006310">
    <property type="term" value="P:DNA recombination"/>
    <property type="evidence" value="ECO:0007669"/>
    <property type="project" value="EnsemblFungi"/>
</dbReference>
<evidence type="ECO:0000256" key="1">
    <source>
        <dbReference type="ARBA" id="ARBA00004123"/>
    </source>
</evidence>
<evidence type="ECO:0000259" key="6">
    <source>
        <dbReference type="Pfam" id="PF11262"/>
    </source>
</evidence>
<feature type="compositionally biased region" description="Basic and acidic residues" evidence="5">
    <location>
        <begin position="1498"/>
        <end position="1515"/>
    </location>
</feature>
<dbReference type="InterPro" id="IPR032302">
    <property type="entry name" value="THOC2_N"/>
</dbReference>
<dbReference type="EMBL" id="LLZZ01000043">
    <property type="protein sequence ID" value="KTB11071.1"/>
    <property type="molecule type" value="Genomic_DNA"/>
</dbReference>
<proteinExistence type="inferred from homology"/>
<feature type="compositionally biased region" description="Polar residues" evidence="5">
    <location>
        <begin position="1429"/>
        <end position="1445"/>
    </location>
</feature>
<dbReference type="GO" id="GO:0000781">
    <property type="term" value="C:chromosome, telomeric region"/>
    <property type="evidence" value="ECO:0007669"/>
    <property type="project" value="EnsemblFungi"/>
</dbReference>
<feature type="compositionally biased region" description="Basic and acidic residues" evidence="5">
    <location>
        <begin position="1272"/>
        <end position="1282"/>
    </location>
</feature>
<dbReference type="VEuPathDB" id="FungiDB:GVI51_J05467"/>
<feature type="domain" description="THO complex subunitTHOC2 C-terminal" evidence="6">
    <location>
        <begin position="1115"/>
        <end position="1193"/>
    </location>
</feature>
<dbReference type="GO" id="GO:0006406">
    <property type="term" value="P:mRNA export from nucleus"/>
    <property type="evidence" value="ECO:0007669"/>
    <property type="project" value="EnsemblFungi"/>
</dbReference>
<dbReference type="InterPro" id="IPR040007">
    <property type="entry name" value="Tho2"/>
</dbReference>
<dbReference type="InterPro" id="IPR021418">
    <property type="entry name" value="THO_THOC2_C"/>
</dbReference>
<feature type="compositionally biased region" description="Basic and acidic residues" evidence="5">
    <location>
        <begin position="1456"/>
        <end position="1465"/>
    </location>
</feature>
<dbReference type="PANTHER" id="PTHR21597:SF0">
    <property type="entry name" value="THO COMPLEX SUBUNIT 2"/>
    <property type="match status" value="1"/>
</dbReference>
<dbReference type="PANTHER" id="PTHR21597">
    <property type="entry name" value="THO2 PROTEIN"/>
    <property type="match status" value="1"/>
</dbReference>
<organism evidence="9 10">
    <name type="scientific">Candida glabrata</name>
    <name type="common">Yeast</name>
    <name type="synonym">Torulopsis glabrata</name>
    <dbReference type="NCBI Taxonomy" id="5478"/>
    <lineage>
        <taxon>Eukaryota</taxon>
        <taxon>Fungi</taxon>
        <taxon>Dikarya</taxon>
        <taxon>Ascomycota</taxon>
        <taxon>Saccharomycotina</taxon>
        <taxon>Saccharomycetes</taxon>
        <taxon>Saccharomycetales</taxon>
        <taxon>Saccharomycetaceae</taxon>
        <taxon>Nakaseomyces</taxon>
    </lineage>
</organism>
<dbReference type="InterPro" id="IPR021726">
    <property type="entry name" value="THO_THOC2_N"/>
</dbReference>
<feature type="region of interest" description="Disordered" evidence="5">
    <location>
        <begin position="1258"/>
        <end position="1282"/>
    </location>
</feature>
<comment type="similarity">
    <text evidence="2">Belongs to the THOC2 family.</text>
</comment>
<evidence type="ECO:0000313" key="9">
    <source>
        <dbReference type="EMBL" id="KTB11071.1"/>
    </source>
</evidence>
<evidence type="ECO:0000313" key="10">
    <source>
        <dbReference type="Proteomes" id="UP000054886"/>
    </source>
</evidence>
<dbReference type="Pfam" id="PF16134">
    <property type="entry name" value="THOC2_N"/>
    <property type="match status" value="1"/>
</dbReference>
<keyword evidence="4" id="KW-0539">Nucleus</keyword>
<dbReference type="Pfam" id="PF11732">
    <property type="entry name" value="Thoc2"/>
    <property type="match status" value="1"/>
</dbReference>